<gene>
    <name evidence="3" type="ORF">MON38_04630</name>
</gene>
<dbReference type="Proteomes" id="UP001139193">
    <property type="component" value="Unassembled WGS sequence"/>
</dbReference>
<name>A0A9X1VEM6_9BACT</name>
<evidence type="ECO:0000313" key="4">
    <source>
        <dbReference type="Proteomes" id="UP001139193"/>
    </source>
</evidence>
<dbReference type="GO" id="GO:0098797">
    <property type="term" value="C:plasma membrane protein complex"/>
    <property type="evidence" value="ECO:0007669"/>
    <property type="project" value="TreeGrafter"/>
</dbReference>
<keyword evidence="1" id="KW-0732">Signal</keyword>
<dbReference type="Gene3D" id="3.30.1150.10">
    <property type="match status" value="4"/>
</dbReference>
<dbReference type="Pfam" id="PF03544">
    <property type="entry name" value="TonB_C"/>
    <property type="match status" value="3"/>
</dbReference>
<accession>A0A9X1VEM6</accession>
<reference evidence="3" key="1">
    <citation type="submission" date="2022-03" db="EMBL/GenBank/DDBJ databases">
        <title>Bacterial whole genome sequence for Hymenobacter sp. DH14.</title>
        <authorList>
            <person name="Le V."/>
        </authorList>
    </citation>
    <scope>NUCLEOTIDE SEQUENCE</scope>
    <source>
        <strain evidence="3">DH14</strain>
    </source>
</reference>
<dbReference type="EMBL" id="JALBGC010000001">
    <property type="protein sequence ID" value="MCI1186693.1"/>
    <property type="molecule type" value="Genomic_DNA"/>
</dbReference>
<sequence>MAALAVQRWVVALAGLLGSLLGPASAMAQTGGAPPDTTRAYTYVEQMPTLPGGGSRDDLVRQIQRLLVLPAGTADGYSVVTFVVGPSGAIREAKITRGSTPAGNAAVLAAVARLPRLVPGRQNGQPLSVQLTLPIPFVGPQHVYAPGEPNLGPANYPFPAAPMPDSTKEWLLVEAMPRLPDGRPYTAAHDLVQRALVLPANLRANDEEGIATVCLTVGASGVAYNVRLAHSISPAADAAVVTALARLPRWQPGRRNGQPVAVPLRFPIAVMRPDHVYAEYELRQLAQFPAPGLEAYVRSNLRLPAEVTNGSQKGVTEINYVVGEDGRVRDAYVNNGLCPTCDQEALRLVRTMPIWQPARTSYGQPAATRKTLQINMPPNAEGASYEPGMIAVRGSTDDFDEDSHAPGQHTYTAVSQMPQLATGGGRPAVIAAIQKRVVLAAPARQRCGKGTVTVAFTVEITGTPTGAYIVRGLGPECDAAVLAAVRHLPRFRPGQQGDQLERVLYTVELPLGPPPPAKR</sequence>
<dbReference type="InterPro" id="IPR051045">
    <property type="entry name" value="TonB-dependent_transducer"/>
</dbReference>
<feature type="domain" description="TonB C-terminal" evidence="2">
    <location>
        <begin position="443"/>
        <end position="503"/>
    </location>
</feature>
<keyword evidence="4" id="KW-1185">Reference proteome</keyword>
<evidence type="ECO:0000313" key="3">
    <source>
        <dbReference type="EMBL" id="MCI1186693.1"/>
    </source>
</evidence>
<dbReference type="GO" id="GO:0055085">
    <property type="term" value="P:transmembrane transport"/>
    <property type="evidence" value="ECO:0007669"/>
    <property type="project" value="InterPro"/>
</dbReference>
<proteinExistence type="predicted"/>
<evidence type="ECO:0000256" key="1">
    <source>
        <dbReference type="SAM" id="SignalP"/>
    </source>
</evidence>
<feature type="domain" description="TonB C-terminal" evidence="2">
    <location>
        <begin position="197"/>
        <end position="268"/>
    </location>
</feature>
<feature type="chain" id="PRO_5040966359" evidence="1">
    <location>
        <begin position="29"/>
        <end position="519"/>
    </location>
</feature>
<dbReference type="AlphaFoldDB" id="A0A9X1VEM6"/>
<feature type="signal peptide" evidence="1">
    <location>
        <begin position="1"/>
        <end position="28"/>
    </location>
</feature>
<comment type="caution">
    <text evidence="3">The sequence shown here is derived from an EMBL/GenBank/DDBJ whole genome shotgun (WGS) entry which is preliminary data.</text>
</comment>
<evidence type="ECO:0000259" key="2">
    <source>
        <dbReference type="Pfam" id="PF03544"/>
    </source>
</evidence>
<organism evidence="3 4">
    <name type="scientific">Hymenobacter cyanobacteriorum</name>
    <dbReference type="NCBI Taxonomy" id="2926463"/>
    <lineage>
        <taxon>Bacteria</taxon>
        <taxon>Pseudomonadati</taxon>
        <taxon>Bacteroidota</taxon>
        <taxon>Cytophagia</taxon>
        <taxon>Cytophagales</taxon>
        <taxon>Hymenobacteraceae</taxon>
        <taxon>Hymenobacter</taxon>
    </lineage>
</organism>
<dbReference type="GO" id="GO:0031992">
    <property type="term" value="F:energy transducer activity"/>
    <property type="evidence" value="ECO:0007669"/>
    <property type="project" value="TreeGrafter"/>
</dbReference>
<dbReference type="PANTHER" id="PTHR33446">
    <property type="entry name" value="PROTEIN TONB-RELATED"/>
    <property type="match status" value="1"/>
</dbReference>
<protein>
    <submittedName>
        <fullName evidence="3">Energy transducer TonB</fullName>
    </submittedName>
</protein>
<dbReference type="SUPFAM" id="SSF74653">
    <property type="entry name" value="TolA/TonB C-terminal domain"/>
    <property type="match status" value="4"/>
</dbReference>
<dbReference type="PANTHER" id="PTHR33446:SF2">
    <property type="entry name" value="PROTEIN TONB"/>
    <property type="match status" value="1"/>
</dbReference>
<dbReference type="InterPro" id="IPR037682">
    <property type="entry name" value="TonB_C"/>
</dbReference>
<dbReference type="RefSeq" id="WP_241934961.1">
    <property type="nucleotide sequence ID" value="NZ_JALBGC010000001.1"/>
</dbReference>
<feature type="domain" description="TonB C-terminal" evidence="2">
    <location>
        <begin position="75"/>
        <end position="137"/>
    </location>
</feature>